<evidence type="ECO:0000256" key="8">
    <source>
        <dbReference type="ARBA" id="ARBA00022833"/>
    </source>
</evidence>
<dbReference type="InterPro" id="IPR006262">
    <property type="entry name" value="Cyt_deam_tetra"/>
</dbReference>
<keyword evidence="7 15" id="KW-0378">Hydrolase</keyword>
<dbReference type="InterPro" id="IPR002125">
    <property type="entry name" value="CMP_dCMP_dom"/>
</dbReference>
<dbReference type="SUPFAM" id="SSF53927">
    <property type="entry name" value="Cytidine deaminase-like"/>
    <property type="match status" value="1"/>
</dbReference>
<comment type="catalytic activity">
    <reaction evidence="10 15">
        <text>2'-deoxycytidine + H2O + H(+) = 2'-deoxyuridine + NH4(+)</text>
        <dbReference type="Rhea" id="RHEA:13433"/>
        <dbReference type="ChEBI" id="CHEBI:15377"/>
        <dbReference type="ChEBI" id="CHEBI:15378"/>
        <dbReference type="ChEBI" id="CHEBI:15698"/>
        <dbReference type="ChEBI" id="CHEBI:16450"/>
        <dbReference type="ChEBI" id="CHEBI:28938"/>
        <dbReference type="EC" id="3.5.4.5"/>
    </reaction>
</comment>
<evidence type="ECO:0000256" key="6">
    <source>
        <dbReference type="ARBA" id="ARBA00022723"/>
    </source>
</evidence>
<dbReference type="Gene3D" id="3.40.140.10">
    <property type="entry name" value="Cytidine Deaminase, domain 2"/>
    <property type="match status" value="1"/>
</dbReference>
<dbReference type="PANTHER" id="PTHR11644:SF2">
    <property type="entry name" value="CYTIDINE DEAMINASE"/>
    <property type="match status" value="1"/>
</dbReference>
<evidence type="ECO:0000256" key="14">
    <source>
        <dbReference type="PIRSR" id="PIRSR606262-3"/>
    </source>
</evidence>
<dbReference type="GO" id="GO:0004126">
    <property type="term" value="F:cytidine deaminase activity"/>
    <property type="evidence" value="ECO:0007669"/>
    <property type="project" value="UniProtKB-UniRule"/>
</dbReference>
<evidence type="ECO:0000256" key="12">
    <source>
        <dbReference type="PIRSR" id="PIRSR606262-1"/>
    </source>
</evidence>
<dbReference type="EMBL" id="AP023366">
    <property type="protein sequence ID" value="BCJ86217.1"/>
    <property type="molecule type" value="Genomic_DNA"/>
</dbReference>
<dbReference type="InterPro" id="IPR016193">
    <property type="entry name" value="Cytidine_deaminase-like"/>
</dbReference>
<proteinExistence type="inferred from homology"/>
<evidence type="ECO:0000256" key="1">
    <source>
        <dbReference type="ARBA" id="ARBA00001947"/>
    </source>
</evidence>
<dbReference type="FunFam" id="3.40.140.10:FF:000008">
    <property type="entry name" value="Cytidine deaminase"/>
    <property type="match status" value="1"/>
</dbReference>
<evidence type="ECO:0000256" key="3">
    <source>
        <dbReference type="ARBA" id="ARBA00006576"/>
    </source>
</evidence>
<comment type="catalytic activity">
    <reaction evidence="11 15">
        <text>cytidine + H2O + H(+) = uridine + NH4(+)</text>
        <dbReference type="Rhea" id="RHEA:16069"/>
        <dbReference type="ChEBI" id="CHEBI:15377"/>
        <dbReference type="ChEBI" id="CHEBI:15378"/>
        <dbReference type="ChEBI" id="CHEBI:16704"/>
        <dbReference type="ChEBI" id="CHEBI:17562"/>
        <dbReference type="ChEBI" id="CHEBI:28938"/>
        <dbReference type="EC" id="3.5.4.5"/>
    </reaction>
</comment>
<evidence type="ECO:0000313" key="17">
    <source>
        <dbReference type="EMBL" id="BCJ86217.1"/>
    </source>
</evidence>
<dbReference type="GO" id="GO:0005829">
    <property type="term" value="C:cytosol"/>
    <property type="evidence" value="ECO:0007669"/>
    <property type="project" value="TreeGrafter"/>
</dbReference>
<comment type="cofactor">
    <cofactor evidence="1 14 15">
        <name>Zn(2+)</name>
        <dbReference type="ChEBI" id="CHEBI:29105"/>
    </cofactor>
</comment>
<dbReference type="KEGG" id="eff:skT53_12020"/>
<dbReference type="PROSITE" id="PS51747">
    <property type="entry name" value="CYT_DCMP_DEAMINASES_2"/>
    <property type="match status" value="1"/>
</dbReference>
<name>A0A7I8D874_9BACL</name>
<sequence>MRENEPIESSETANRVLEAAKQARNLAYVPYSNFAVGAALLTDDGELVSGCNIENASYGLTNCAERTAVFKWASEQKRPIRMVAVVADVPRPVSPCGACRQVLAEFCQPETPVILANLNGQIKQTTVGELLPFSFSKEDLHGEQSF</sequence>
<evidence type="ECO:0000256" key="5">
    <source>
        <dbReference type="ARBA" id="ARBA00018266"/>
    </source>
</evidence>
<dbReference type="PANTHER" id="PTHR11644">
    <property type="entry name" value="CYTIDINE DEAMINASE"/>
    <property type="match status" value="1"/>
</dbReference>
<reference evidence="17 18" key="1">
    <citation type="submission" date="2020-08" db="EMBL/GenBank/DDBJ databases">
        <title>Complete Genome Sequence of Effusibacillus dendaii Strain skT53, Isolated from Farmland soil.</title>
        <authorList>
            <person name="Konishi T."/>
            <person name="Kawasaki H."/>
        </authorList>
    </citation>
    <scope>NUCLEOTIDE SEQUENCE [LARGE SCALE GENOMIC DNA]</scope>
    <source>
        <strain evidence="18">skT53</strain>
    </source>
</reference>
<comment type="similarity">
    <text evidence="3 15">Belongs to the cytidine and deoxycytidylate deaminase family.</text>
</comment>
<evidence type="ECO:0000259" key="16">
    <source>
        <dbReference type="PROSITE" id="PS51747"/>
    </source>
</evidence>
<dbReference type="RefSeq" id="WP_200760240.1">
    <property type="nucleotide sequence ID" value="NZ_AP023366.1"/>
</dbReference>
<feature type="binding site" evidence="14">
    <location>
        <position position="63"/>
    </location>
    <ligand>
        <name>Zn(2+)</name>
        <dbReference type="ChEBI" id="CHEBI:29105"/>
        <note>catalytic</note>
    </ligand>
</feature>
<dbReference type="Proteomes" id="UP000593802">
    <property type="component" value="Chromosome"/>
</dbReference>
<dbReference type="AlphaFoldDB" id="A0A7I8D874"/>
<keyword evidence="6 14" id="KW-0479">Metal-binding</keyword>
<dbReference type="GO" id="GO:0055086">
    <property type="term" value="P:nucleobase-containing small molecule metabolic process"/>
    <property type="evidence" value="ECO:0007669"/>
    <property type="project" value="UniProtKB-ARBA"/>
</dbReference>
<gene>
    <name evidence="17" type="ORF">skT53_12020</name>
</gene>
<dbReference type="GO" id="GO:0072527">
    <property type="term" value="P:pyrimidine-containing compound metabolic process"/>
    <property type="evidence" value="ECO:0007669"/>
    <property type="project" value="UniProtKB-ARBA"/>
</dbReference>
<organism evidence="17 18">
    <name type="scientific">Effusibacillus dendaii</name>
    <dbReference type="NCBI Taxonomy" id="2743772"/>
    <lineage>
        <taxon>Bacteria</taxon>
        <taxon>Bacillati</taxon>
        <taxon>Bacillota</taxon>
        <taxon>Bacilli</taxon>
        <taxon>Bacillales</taxon>
        <taxon>Alicyclobacillaceae</taxon>
        <taxon>Effusibacillus</taxon>
    </lineage>
</organism>
<dbReference type="PROSITE" id="PS00903">
    <property type="entry name" value="CYT_DCMP_DEAMINASES_1"/>
    <property type="match status" value="1"/>
</dbReference>
<evidence type="ECO:0000256" key="7">
    <source>
        <dbReference type="ARBA" id="ARBA00022801"/>
    </source>
</evidence>
<feature type="binding site" evidence="14">
    <location>
        <position position="99"/>
    </location>
    <ligand>
        <name>Zn(2+)</name>
        <dbReference type="ChEBI" id="CHEBI:29105"/>
        <note>catalytic</note>
    </ligand>
</feature>
<evidence type="ECO:0000256" key="15">
    <source>
        <dbReference type="RuleBase" id="RU364006"/>
    </source>
</evidence>
<evidence type="ECO:0000313" key="18">
    <source>
        <dbReference type="Proteomes" id="UP000593802"/>
    </source>
</evidence>
<evidence type="ECO:0000256" key="9">
    <source>
        <dbReference type="ARBA" id="ARBA00032005"/>
    </source>
</evidence>
<dbReference type="EC" id="3.5.4.5" evidence="4 15"/>
<feature type="domain" description="CMP/dCMP-type deaminase" evidence="16">
    <location>
        <begin position="11"/>
        <end position="138"/>
    </location>
</feature>
<dbReference type="Pfam" id="PF00383">
    <property type="entry name" value="dCMP_cyt_deam_1"/>
    <property type="match status" value="1"/>
</dbReference>
<evidence type="ECO:0000256" key="13">
    <source>
        <dbReference type="PIRSR" id="PIRSR606262-2"/>
    </source>
</evidence>
<keyword evidence="18" id="KW-1185">Reference proteome</keyword>
<dbReference type="InterPro" id="IPR016192">
    <property type="entry name" value="APOBEC/CMP_deaminase_Zn-bd"/>
</dbReference>
<evidence type="ECO:0000256" key="2">
    <source>
        <dbReference type="ARBA" id="ARBA00003949"/>
    </source>
</evidence>
<feature type="binding site" evidence="13">
    <location>
        <begin position="52"/>
        <end position="58"/>
    </location>
    <ligand>
        <name>substrate</name>
    </ligand>
</feature>
<dbReference type="GO" id="GO:0008270">
    <property type="term" value="F:zinc ion binding"/>
    <property type="evidence" value="ECO:0007669"/>
    <property type="project" value="UniProtKB-UniRule"/>
</dbReference>
<evidence type="ECO:0000256" key="4">
    <source>
        <dbReference type="ARBA" id="ARBA00012783"/>
    </source>
</evidence>
<accession>A0A7I8D874</accession>
<keyword evidence="8 14" id="KW-0862">Zinc</keyword>
<feature type="binding site" evidence="14">
    <location>
        <position position="96"/>
    </location>
    <ligand>
        <name>Zn(2+)</name>
        <dbReference type="ChEBI" id="CHEBI:29105"/>
        <note>catalytic</note>
    </ligand>
</feature>
<evidence type="ECO:0000256" key="10">
    <source>
        <dbReference type="ARBA" id="ARBA00049252"/>
    </source>
</evidence>
<dbReference type="InterPro" id="IPR050202">
    <property type="entry name" value="Cyt/Deoxycyt_deaminase"/>
</dbReference>
<evidence type="ECO:0000256" key="11">
    <source>
        <dbReference type="ARBA" id="ARBA00049558"/>
    </source>
</evidence>
<dbReference type="NCBIfam" id="NF004064">
    <property type="entry name" value="PRK05578.1"/>
    <property type="match status" value="1"/>
</dbReference>
<dbReference type="CDD" id="cd01283">
    <property type="entry name" value="cytidine_deaminase"/>
    <property type="match status" value="1"/>
</dbReference>
<dbReference type="GO" id="GO:0042802">
    <property type="term" value="F:identical protein binding"/>
    <property type="evidence" value="ECO:0007669"/>
    <property type="project" value="UniProtKB-ARBA"/>
</dbReference>
<comment type="function">
    <text evidence="2 15">This enzyme scavenges exogenous and endogenous cytidine and 2'-deoxycytidine for UMP synthesis.</text>
</comment>
<protein>
    <recommendedName>
        <fullName evidence="5 15">Cytidine deaminase</fullName>
        <ecNumber evidence="4 15">3.5.4.5</ecNumber>
    </recommendedName>
    <alternativeName>
        <fullName evidence="9 15">Cytidine aminohydrolase</fullName>
    </alternativeName>
</protein>
<dbReference type="NCBIfam" id="TIGR01354">
    <property type="entry name" value="cyt_deam_tetra"/>
    <property type="match status" value="1"/>
</dbReference>
<feature type="active site" description="Proton donor" evidence="12">
    <location>
        <position position="65"/>
    </location>
</feature>